<dbReference type="EMBL" id="JAFNEN010000097">
    <property type="protein sequence ID" value="KAG8194870.1"/>
    <property type="molecule type" value="Genomic_DNA"/>
</dbReference>
<sequence>MAHLQTLTLAFNKIENIDETDLKGLKSMQIFDISYNDIGQIENNVFEDQRKLRILSMAHNELENLSPDTFSTTVLEQLDLSFNHFEEFPEEALVKVKDSLQLLSLTGNHIKSINFSNIATLQNLRHFSISQNELLLPDSSEFQWSKLISLDLSDNPIAELPTWITNHLPRSLEMLNLANTSLKEFPTLQACNILHLNLSNNAIQTVESEALHQLEQIKTLDISNNLLSATYGNIWSNLQQLKSLYLQNNPIQKLLNNSFMNMERLEELYIKNLDLQEIHQDTFHQLSGLKKIEMDTYTDHNINLSQMLGKNQGIEEIHLHVQENTMDGKFGGYLPKSLKVLILEGEKLKHVEESAFSYIQSETLELNIKNSNITKLSEKVFNNLKVKNFTASFINNKLQKIKELYAMEKEVSCKHYSVYFYSASMS</sequence>
<evidence type="ECO:0008006" key="5">
    <source>
        <dbReference type="Google" id="ProtNLM"/>
    </source>
</evidence>
<name>A0AAV6VG02_9ARAC</name>
<protein>
    <recommendedName>
        <fullName evidence="5">Chaoptin</fullName>
    </recommendedName>
</protein>
<dbReference type="Pfam" id="PF00560">
    <property type="entry name" value="LRR_1"/>
    <property type="match status" value="1"/>
</dbReference>
<keyword evidence="1" id="KW-0433">Leucine-rich repeat</keyword>
<dbReference type="SMART" id="SM00369">
    <property type="entry name" value="LRR_TYP"/>
    <property type="match status" value="9"/>
</dbReference>
<dbReference type="SUPFAM" id="SSF52058">
    <property type="entry name" value="L domain-like"/>
    <property type="match status" value="1"/>
</dbReference>
<keyword evidence="4" id="KW-1185">Reference proteome</keyword>
<dbReference type="Gene3D" id="3.80.10.10">
    <property type="entry name" value="Ribonuclease Inhibitor"/>
    <property type="match status" value="3"/>
</dbReference>
<dbReference type="InterPro" id="IPR050333">
    <property type="entry name" value="SLRP"/>
</dbReference>
<dbReference type="InterPro" id="IPR032675">
    <property type="entry name" value="LRR_dom_sf"/>
</dbReference>
<keyword evidence="2" id="KW-0677">Repeat</keyword>
<evidence type="ECO:0000256" key="1">
    <source>
        <dbReference type="ARBA" id="ARBA00022614"/>
    </source>
</evidence>
<evidence type="ECO:0000313" key="4">
    <source>
        <dbReference type="Proteomes" id="UP000827092"/>
    </source>
</evidence>
<evidence type="ECO:0000256" key="2">
    <source>
        <dbReference type="ARBA" id="ARBA00022737"/>
    </source>
</evidence>
<reference evidence="3 4" key="1">
    <citation type="journal article" date="2022" name="Nat. Ecol. Evol.">
        <title>A masculinizing supergene underlies an exaggerated male reproductive morph in a spider.</title>
        <authorList>
            <person name="Hendrickx F."/>
            <person name="De Corte Z."/>
            <person name="Sonet G."/>
            <person name="Van Belleghem S.M."/>
            <person name="Kostlbacher S."/>
            <person name="Vangestel C."/>
        </authorList>
    </citation>
    <scope>NUCLEOTIDE SEQUENCE [LARGE SCALE GENOMIC DNA]</scope>
    <source>
        <strain evidence="3">W744_W776</strain>
    </source>
</reference>
<comment type="caution">
    <text evidence="3">The sequence shown here is derived from an EMBL/GenBank/DDBJ whole genome shotgun (WGS) entry which is preliminary data.</text>
</comment>
<dbReference type="PANTHER" id="PTHR45712">
    <property type="entry name" value="AGAP008170-PA"/>
    <property type="match status" value="1"/>
</dbReference>
<dbReference type="Proteomes" id="UP000827092">
    <property type="component" value="Unassembled WGS sequence"/>
</dbReference>
<proteinExistence type="predicted"/>
<dbReference type="InterPro" id="IPR001611">
    <property type="entry name" value="Leu-rich_rpt"/>
</dbReference>
<gene>
    <name evidence="3" type="ORF">JTE90_029161</name>
</gene>
<accession>A0AAV6VG02</accession>
<evidence type="ECO:0000313" key="3">
    <source>
        <dbReference type="EMBL" id="KAG8194870.1"/>
    </source>
</evidence>
<dbReference type="PROSITE" id="PS51450">
    <property type="entry name" value="LRR"/>
    <property type="match status" value="2"/>
</dbReference>
<dbReference type="AlphaFoldDB" id="A0AAV6VG02"/>
<dbReference type="Pfam" id="PF13855">
    <property type="entry name" value="LRR_8"/>
    <property type="match status" value="2"/>
</dbReference>
<dbReference type="InterPro" id="IPR003591">
    <property type="entry name" value="Leu-rich_rpt_typical-subtyp"/>
</dbReference>
<dbReference type="PANTHER" id="PTHR45712:SF22">
    <property type="entry name" value="INSULIN-LIKE GROWTH FACTOR-BINDING PROTEIN COMPLEX ACID LABILE SUBUNIT"/>
    <property type="match status" value="1"/>
</dbReference>
<dbReference type="SMART" id="SM00365">
    <property type="entry name" value="LRR_SD22"/>
    <property type="match status" value="6"/>
</dbReference>
<organism evidence="3 4">
    <name type="scientific">Oedothorax gibbosus</name>
    <dbReference type="NCBI Taxonomy" id="931172"/>
    <lineage>
        <taxon>Eukaryota</taxon>
        <taxon>Metazoa</taxon>
        <taxon>Ecdysozoa</taxon>
        <taxon>Arthropoda</taxon>
        <taxon>Chelicerata</taxon>
        <taxon>Arachnida</taxon>
        <taxon>Araneae</taxon>
        <taxon>Araneomorphae</taxon>
        <taxon>Entelegynae</taxon>
        <taxon>Araneoidea</taxon>
        <taxon>Linyphiidae</taxon>
        <taxon>Erigoninae</taxon>
        <taxon>Oedothorax</taxon>
    </lineage>
</organism>